<protein>
    <submittedName>
        <fullName evidence="4">Inverse autotransporter beta domain-containing protein</fullName>
    </submittedName>
</protein>
<sequence>MTGIIDDADPSANVPSYSQSARESPSQFGTARVQFDFDDDEDLHGTSIDLLAPLSDQSNTLLFAQLGGRRRDSRNTANLGAGARLFTHGWMLGVNSFIENDFTGTNRRISLGAELWTRYLKLSSNLYSRVNNWSSSPDFDDADDRPAFGYDMRGDAYLPFYPQLGARMVFEKYYGDGVALFDKNKQLESPRALIVGVNYTPIPLLTLALEQRVGSGDQSEDRITLQINYRLGLSWREQFNPQGVDSLRALDVSRYDVVERNGDMVLDYRR</sequence>
<dbReference type="PANTHER" id="PTHR39576">
    <property type="entry name" value="ATTACHING AND EFFACING PROTEIN HOMOLOG-RELATED-RELATED"/>
    <property type="match status" value="1"/>
</dbReference>
<evidence type="ECO:0000256" key="2">
    <source>
        <dbReference type="SAM" id="MobiDB-lite"/>
    </source>
</evidence>
<reference evidence="4" key="1">
    <citation type="submission" date="2024-06" db="EMBL/GenBank/DDBJ databases">
        <authorList>
            <person name="Coelho C."/>
            <person name="Bento M."/>
            <person name="Garcia E."/>
            <person name="Camelo A."/>
            <person name="Brandao I."/>
            <person name="Espirito Santo C."/>
            <person name="Trovao J."/>
            <person name="Verissimo A."/>
            <person name="Costa J."/>
            <person name="Tiago I."/>
        </authorList>
    </citation>
    <scope>NUCLEOTIDE SEQUENCE</scope>
    <source>
        <strain evidence="4">KWT182</strain>
    </source>
</reference>
<gene>
    <name evidence="4" type="ORF">ABK905_06875</name>
</gene>
<dbReference type="GO" id="GO:0009279">
    <property type="term" value="C:cell outer membrane"/>
    <property type="evidence" value="ECO:0007669"/>
    <property type="project" value="TreeGrafter"/>
</dbReference>
<dbReference type="PANTHER" id="PTHR39576:SF2">
    <property type="entry name" value="ATTACHING AND EFFACING PROTEIN HOMOLOG-RELATED"/>
    <property type="match status" value="1"/>
</dbReference>
<dbReference type="Gene3D" id="2.40.160.160">
    <property type="entry name" value="Inverse autotransporter, beta-domain"/>
    <property type="match status" value="1"/>
</dbReference>
<proteinExistence type="inferred from homology"/>
<feature type="compositionally biased region" description="Polar residues" evidence="2">
    <location>
        <begin position="13"/>
        <end position="28"/>
    </location>
</feature>
<evidence type="ECO:0000313" key="4">
    <source>
        <dbReference type="EMBL" id="XBS70820.1"/>
    </source>
</evidence>
<dbReference type="PRINTS" id="PR01369">
    <property type="entry name" value="INTIMIN"/>
</dbReference>
<dbReference type="Pfam" id="PF11924">
    <property type="entry name" value="IAT_beta"/>
    <property type="match status" value="1"/>
</dbReference>
<dbReference type="InterPro" id="IPR024519">
    <property type="entry name" value="IAT_beta"/>
</dbReference>
<feature type="region of interest" description="Disordered" evidence="2">
    <location>
        <begin position="1"/>
        <end position="28"/>
    </location>
</feature>
<dbReference type="InterPro" id="IPR038177">
    <property type="entry name" value="IAT_beta_sf"/>
</dbReference>
<evidence type="ECO:0000259" key="3">
    <source>
        <dbReference type="Pfam" id="PF11924"/>
    </source>
</evidence>
<dbReference type="GO" id="GO:0007155">
    <property type="term" value="P:cell adhesion"/>
    <property type="evidence" value="ECO:0007669"/>
    <property type="project" value="InterPro"/>
</dbReference>
<comment type="similarity">
    <text evidence="1">Belongs to the intimin/invasin family.</text>
</comment>
<evidence type="ECO:0000256" key="1">
    <source>
        <dbReference type="ARBA" id="ARBA00010116"/>
    </source>
</evidence>
<name>A0AAU7QC45_9GAMM</name>
<organism evidence="4">
    <name type="scientific">Acerihabitans sp. KWT182</name>
    <dbReference type="NCBI Taxonomy" id="3157919"/>
    <lineage>
        <taxon>Bacteria</taxon>
        <taxon>Pseudomonadati</taxon>
        <taxon>Pseudomonadota</taxon>
        <taxon>Gammaproteobacteria</taxon>
        <taxon>Enterobacterales</taxon>
        <taxon>Pectobacteriaceae</taxon>
        <taxon>Acerihabitans</taxon>
    </lineage>
</organism>
<dbReference type="AlphaFoldDB" id="A0AAU7QC45"/>
<dbReference type="InterPro" id="IPR003535">
    <property type="entry name" value="Intimin/invasin_bac"/>
</dbReference>
<dbReference type="EMBL" id="CP157947">
    <property type="protein sequence ID" value="XBS70820.1"/>
    <property type="molecule type" value="Genomic_DNA"/>
</dbReference>
<accession>A0AAU7QC45</accession>
<dbReference type="InterPro" id="IPR051715">
    <property type="entry name" value="Intimin-Invasin_domain"/>
</dbReference>
<feature type="domain" description="Inverse autotransporter beta-domain" evidence="3">
    <location>
        <begin position="23"/>
        <end position="261"/>
    </location>
</feature>